<dbReference type="AlphaFoldDB" id="A0A8K0P0B9"/>
<feature type="region of interest" description="Disordered" evidence="2">
    <location>
        <begin position="293"/>
        <end position="378"/>
    </location>
</feature>
<gene>
    <name evidence="4" type="ORF">J437_LFUL007202</name>
</gene>
<evidence type="ECO:0000313" key="4">
    <source>
        <dbReference type="EMBL" id="KAG8227988.1"/>
    </source>
</evidence>
<keyword evidence="1" id="KW-0863">Zinc-finger</keyword>
<dbReference type="InterPro" id="IPR001878">
    <property type="entry name" value="Znf_CCHC"/>
</dbReference>
<dbReference type="SMART" id="SM00343">
    <property type="entry name" value="ZnF_C2HC"/>
    <property type="match status" value="1"/>
</dbReference>
<feature type="compositionally biased region" description="Basic and acidic residues" evidence="2">
    <location>
        <begin position="311"/>
        <end position="321"/>
    </location>
</feature>
<accession>A0A8K0P0B9</accession>
<dbReference type="SUPFAM" id="SSF56219">
    <property type="entry name" value="DNase I-like"/>
    <property type="match status" value="1"/>
</dbReference>
<dbReference type="GO" id="GO:0003676">
    <property type="term" value="F:nucleic acid binding"/>
    <property type="evidence" value="ECO:0007669"/>
    <property type="project" value="InterPro"/>
</dbReference>
<organism evidence="4 5">
    <name type="scientific">Ladona fulva</name>
    <name type="common">Scarce chaser dragonfly</name>
    <name type="synonym">Libellula fulva</name>
    <dbReference type="NCBI Taxonomy" id="123851"/>
    <lineage>
        <taxon>Eukaryota</taxon>
        <taxon>Metazoa</taxon>
        <taxon>Ecdysozoa</taxon>
        <taxon>Arthropoda</taxon>
        <taxon>Hexapoda</taxon>
        <taxon>Insecta</taxon>
        <taxon>Pterygota</taxon>
        <taxon>Palaeoptera</taxon>
        <taxon>Odonata</taxon>
        <taxon>Epiprocta</taxon>
        <taxon>Anisoptera</taxon>
        <taxon>Libelluloidea</taxon>
        <taxon>Libellulidae</taxon>
        <taxon>Ladona</taxon>
    </lineage>
</organism>
<dbReference type="PROSITE" id="PS50158">
    <property type="entry name" value="ZF_CCHC"/>
    <property type="match status" value="1"/>
</dbReference>
<protein>
    <recommendedName>
        <fullName evidence="3">CCHC-type domain-containing protein</fullName>
    </recommendedName>
</protein>
<dbReference type="EMBL" id="KZ308354">
    <property type="protein sequence ID" value="KAG8227988.1"/>
    <property type="molecule type" value="Genomic_DNA"/>
</dbReference>
<feature type="domain" description="CCHC-type" evidence="3">
    <location>
        <begin position="266"/>
        <end position="282"/>
    </location>
</feature>
<name>A0A8K0P0B9_LADFU</name>
<dbReference type="OrthoDB" id="6780450at2759"/>
<keyword evidence="1" id="KW-0862">Zinc</keyword>
<dbReference type="Proteomes" id="UP000792457">
    <property type="component" value="Unassembled WGS sequence"/>
</dbReference>
<dbReference type="InterPro" id="IPR036875">
    <property type="entry name" value="Znf_CCHC_sf"/>
</dbReference>
<keyword evidence="5" id="KW-1185">Reference proteome</keyword>
<dbReference type="GO" id="GO:0008270">
    <property type="term" value="F:zinc ion binding"/>
    <property type="evidence" value="ECO:0007669"/>
    <property type="project" value="UniProtKB-KW"/>
</dbReference>
<evidence type="ECO:0000256" key="2">
    <source>
        <dbReference type="SAM" id="MobiDB-lite"/>
    </source>
</evidence>
<reference evidence="4" key="2">
    <citation type="submission" date="2017-10" db="EMBL/GenBank/DDBJ databases">
        <title>Ladona fulva Genome sequencing and assembly.</title>
        <authorList>
            <person name="Murali S."/>
            <person name="Richards S."/>
            <person name="Bandaranaike D."/>
            <person name="Bellair M."/>
            <person name="Blankenburg K."/>
            <person name="Chao H."/>
            <person name="Dinh H."/>
            <person name="Doddapaneni H."/>
            <person name="Dugan-Rocha S."/>
            <person name="Elkadiri S."/>
            <person name="Gnanaolivu R."/>
            <person name="Hernandez B."/>
            <person name="Skinner E."/>
            <person name="Javaid M."/>
            <person name="Lee S."/>
            <person name="Li M."/>
            <person name="Ming W."/>
            <person name="Munidasa M."/>
            <person name="Muniz J."/>
            <person name="Nguyen L."/>
            <person name="Hughes D."/>
            <person name="Osuji N."/>
            <person name="Pu L.-L."/>
            <person name="Puazo M."/>
            <person name="Qu C."/>
            <person name="Quiroz J."/>
            <person name="Raj R."/>
            <person name="Weissenberger G."/>
            <person name="Xin Y."/>
            <person name="Zou X."/>
            <person name="Han Y."/>
            <person name="Worley K."/>
            <person name="Muzny D."/>
            <person name="Gibbs R."/>
        </authorList>
    </citation>
    <scope>NUCLEOTIDE SEQUENCE</scope>
    <source>
        <strain evidence="4">Sampled in the wild</strain>
    </source>
</reference>
<feature type="compositionally biased region" description="Pro residues" evidence="2">
    <location>
        <begin position="336"/>
        <end position="351"/>
    </location>
</feature>
<sequence>MVWRSSSFPHLPLQEDISTSHPGRKSNTIETVTTTTTRTLGVTSYAGVAGGSGRKNIACLSQSGDEELNNIPSSSVIARQPVKSVIALSPRKFIPSSNGPSKKFAILFPSKKNTQLKDYVYAVGALLGGGEGITHASRLANERICIYLKSEQVVENFMAKHGGISSQDEFILARRFQSKVQRLLISNVPPEVRNEDLIDLIQQAVTVVSPISEIPIGSKKQGYEHINCFRRQVYVMKRDQIVLPDSVIIELDKTHHRIFLELDELKCFKCKQAAHIVKNCPKRVEEQTEKSLIARDQLTATSPSSQSTADTHTKGVAEKESNATTENQEASVNSYPPSPNDPSPSPPPSPLLTPTVASEPTPLSPHTPLASPSATDHEDKFAVNKEREMREKLSGEDEIIRVKDRYRLINVYIPRDPRMAESVLRAVDNHILTFSQNDIILMGGDYNTTLSPVMDRTRGVERYPRISQQLKAIVNKYNLADVWREVWGMEPGYTYTGNAPYYPKARLDRFYLSLSKIHKISCVKNIPSFSDHCALLTSVSMQEMKSKTSLWRLNLDYLEIPEFDKGFDALIRQMIENRESYKVVLHWWDMPKLEVKEIAIKISRWHKRRCEQEMTFLEKGASEEGRNTSLIQWYRKESEEIIAVHDIESRLAYDTPAGPKLTKETKKKAFIPLECLRIGDRIVKDRKQMCRYITEHFQTKFSTHSGGEPEETDVVELGENSRAKCDQDVTVEELTYALHSLNKGKAPGGDGIPCEFYLKY</sequence>
<reference evidence="4" key="1">
    <citation type="submission" date="2013-04" db="EMBL/GenBank/DDBJ databases">
        <authorList>
            <person name="Qu J."/>
            <person name="Murali S.C."/>
            <person name="Bandaranaike D."/>
            <person name="Bellair M."/>
            <person name="Blankenburg K."/>
            <person name="Chao H."/>
            <person name="Dinh H."/>
            <person name="Doddapaneni H."/>
            <person name="Downs B."/>
            <person name="Dugan-Rocha S."/>
            <person name="Elkadiri S."/>
            <person name="Gnanaolivu R.D."/>
            <person name="Hernandez B."/>
            <person name="Javaid M."/>
            <person name="Jayaseelan J.C."/>
            <person name="Lee S."/>
            <person name="Li M."/>
            <person name="Ming W."/>
            <person name="Munidasa M."/>
            <person name="Muniz J."/>
            <person name="Nguyen L."/>
            <person name="Ongeri F."/>
            <person name="Osuji N."/>
            <person name="Pu L.-L."/>
            <person name="Puazo M."/>
            <person name="Qu C."/>
            <person name="Quiroz J."/>
            <person name="Raj R."/>
            <person name="Weissenberger G."/>
            <person name="Xin Y."/>
            <person name="Zou X."/>
            <person name="Han Y."/>
            <person name="Richards S."/>
            <person name="Worley K."/>
            <person name="Muzny D."/>
            <person name="Gibbs R."/>
        </authorList>
    </citation>
    <scope>NUCLEOTIDE SEQUENCE</scope>
    <source>
        <strain evidence="4">Sampled in the wild</strain>
    </source>
</reference>
<evidence type="ECO:0000256" key="1">
    <source>
        <dbReference type="PROSITE-ProRule" id="PRU00047"/>
    </source>
</evidence>
<dbReference type="SUPFAM" id="SSF57756">
    <property type="entry name" value="Retrovirus zinc finger-like domains"/>
    <property type="match status" value="1"/>
</dbReference>
<evidence type="ECO:0000259" key="3">
    <source>
        <dbReference type="PROSITE" id="PS50158"/>
    </source>
</evidence>
<dbReference type="InterPro" id="IPR036691">
    <property type="entry name" value="Endo/exonu/phosph_ase_sf"/>
</dbReference>
<keyword evidence="1" id="KW-0479">Metal-binding</keyword>
<comment type="caution">
    <text evidence="4">The sequence shown here is derived from an EMBL/GenBank/DDBJ whole genome shotgun (WGS) entry which is preliminary data.</text>
</comment>
<dbReference type="Gene3D" id="3.60.10.10">
    <property type="entry name" value="Endonuclease/exonuclease/phosphatase"/>
    <property type="match status" value="1"/>
</dbReference>
<feature type="compositionally biased region" description="Polar residues" evidence="2">
    <location>
        <begin position="298"/>
        <end position="310"/>
    </location>
</feature>
<evidence type="ECO:0000313" key="5">
    <source>
        <dbReference type="Proteomes" id="UP000792457"/>
    </source>
</evidence>
<proteinExistence type="predicted"/>